<dbReference type="Proteomes" id="UP000293764">
    <property type="component" value="Unassembled WGS sequence"/>
</dbReference>
<dbReference type="EMBL" id="SDWW01000023">
    <property type="protein sequence ID" value="RYV51006.1"/>
    <property type="molecule type" value="Genomic_DNA"/>
</dbReference>
<reference evidence="1 2" key="1">
    <citation type="submission" date="2019-01" db="EMBL/GenBank/DDBJ databases">
        <title>Novel species of Cellulomonas.</title>
        <authorList>
            <person name="Liu Q."/>
            <person name="Xin Y.-H."/>
        </authorList>
    </citation>
    <scope>NUCLEOTIDE SEQUENCE [LARGE SCALE GENOMIC DNA]</scope>
    <source>
        <strain evidence="1 2">HLT2-17</strain>
    </source>
</reference>
<organism evidence="1 2">
    <name type="scientific">Pengzhenrongella frigida</name>
    <dbReference type="NCBI Taxonomy" id="1259133"/>
    <lineage>
        <taxon>Bacteria</taxon>
        <taxon>Bacillati</taxon>
        <taxon>Actinomycetota</taxon>
        <taxon>Actinomycetes</taxon>
        <taxon>Micrococcales</taxon>
        <taxon>Pengzhenrongella</taxon>
    </lineage>
</organism>
<name>A0A4Q5MZ86_9MICO</name>
<gene>
    <name evidence="1" type="ORF">EUA98_10890</name>
</gene>
<comment type="caution">
    <text evidence="1">The sequence shown here is derived from an EMBL/GenBank/DDBJ whole genome shotgun (WGS) entry which is preliminary data.</text>
</comment>
<dbReference type="RefSeq" id="WP_130102711.1">
    <property type="nucleotide sequence ID" value="NZ_SDWW01000023.1"/>
</dbReference>
<evidence type="ECO:0000313" key="2">
    <source>
        <dbReference type="Proteomes" id="UP000293764"/>
    </source>
</evidence>
<evidence type="ECO:0000313" key="1">
    <source>
        <dbReference type="EMBL" id="RYV51006.1"/>
    </source>
</evidence>
<sequence>MTDELELQRLLREAHDESAAVAGLEDSLERLRRARAAQTALAGLPAEQLREALRMRRTALAGGRP</sequence>
<dbReference type="AlphaFoldDB" id="A0A4Q5MZ86"/>
<accession>A0A4Q5MZ86</accession>
<proteinExistence type="predicted"/>
<protein>
    <submittedName>
        <fullName evidence="1">Uncharacterized protein</fullName>
    </submittedName>
</protein>
<keyword evidence="2" id="KW-1185">Reference proteome</keyword>